<reference evidence="10" key="1">
    <citation type="submission" date="2025-08" db="UniProtKB">
        <authorList>
            <consortium name="Ensembl"/>
        </authorList>
    </citation>
    <scope>IDENTIFICATION</scope>
</reference>
<feature type="transmembrane region" description="Helical" evidence="8">
    <location>
        <begin position="52"/>
        <end position="77"/>
    </location>
</feature>
<keyword evidence="11" id="KW-1185">Reference proteome</keyword>
<comment type="subcellular location">
    <subcellularLocation>
        <location evidence="1">Membrane</location>
        <topology evidence="1">Multi-pass membrane protein</topology>
    </subcellularLocation>
</comment>
<dbReference type="PROSITE" id="PS50262">
    <property type="entry name" value="G_PROTEIN_RECEP_F1_2"/>
    <property type="match status" value="1"/>
</dbReference>
<dbReference type="Proteomes" id="UP000694409">
    <property type="component" value="Unassembled WGS sequence"/>
</dbReference>
<organism evidence="10 11">
    <name type="scientific">Serinus canaria</name>
    <name type="common">Island canary</name>
    <name type="synonym">Fringilla canaria</name>
    <dbReference type="NCBI Taxonomy" id="9135"/>
    <lineage>
        <taxon>Eukaryota</taxon>
        <taxon>Metazoa</taxon>
        <taxon>Chordata</taxon>
        <taxon>Craniata</taxon>
        <taxon>Vertebrata</taxon>
        <taxon>Euteleostomi</taxon>
        <taxon>Archelosauria</taxon>
        <taxon>Archosauria</taxon>
        <taxon>Dinosauria</taxon>
        <taxon>Saurischia</taxon>
        <taxon>Theropoda</taxon>
        <taxon>Coelurosauria</taxon>
        <taxon>Aves</taxon>
        <taxon>Neognathae</taxon>
        <taxon>Neoaves</taxon>
        <taxon>Telluraves</taxon>
        <taxon>Australaves</taxon>
        <taxon>Passeriformes</taxon>
        <taxon>Passeroidea</taxon>
        <taxon>Fringillidae</taxon>
        <taxon>Carduelinae</taxon>
        <taxon>Serinus</taxon>
    </lineage>
</organism>
<name>A0A8C9N1P4_SERCA</name>
<evidence type="ECO:0000256" key="8">
    <source>
        <dbReference type="SAM" id="Phobius"/>
    </source>
</evidence>
<keyword evidence="4" id="KW-0297">G-protein coupled receptor</keyword>
<evidence type="ECO:0000256" key="1">
    <source>
        <dbReference type="ARBA" id="ARBA00004141"/>
    </source>
</evidence>
<dbReference type="Gene3D" id="1.20.1070.10">
    <property type="entry name" value="Rhodopsin 7-helix transmembrane proteins"/>
    <property type="match status" value="1"/>
</dbReference>
<evidence type="ECO:0000256" key="5">
    <source>
        <dbReference type="ARBA" id="ARBA00023136"/>
    </source>
</evidence>
<feature type="transmembrane region" description="Helical" evidence="8">
    <location>
        <begin position="20"/>
        <end position="40"/>
    </location>
</feature>
<dbReference type="OMA" id="ISMYTFN"/>
<evidence type="ECO:0000256" key="2">
    <source>
        <dbReference type="ARBA" id="ARBA00022692"/>
    </source>
</evidence>
<sequence length="294" mass="33046">MDYQGWLTKRTDVTSTATHSVTLLIGLCGLAGNGAVLRLLGSYCLYRNSTILYILMLTLLDFLFLLFLLPSTVFFLLENVSCSIIMPLGYVWLLFRVSLLSYSLWLYTLTFISIKRCRSIHCSLWLCCQHPQQLLKENHALLGAFFSTLVIVIGTITSLCMFQLSEHCWVSLISMYTFNSLLCAPFMLISSTILFTHFKPGSQQHQPKRLDIAICLIVLFTLPRSLWNLLQHLGYTTVPSQVAFLLTCTHSSINPFICFLVGRCCRPYSLLTSLTSLASSSSKHGLFPVLAAVT</sequence>
<feature type="transmembrane region" description="Helical" evidence="8">
    <location>
        <begin position="242"/>
        <end position="262"/>
    </location>
</feature>
<feature type="transmembrane region" description="Helical" evidence="8">
    <location>
        <begin position="89"/>
        <end position="109"/>
    </location>
</feature>
<dbReference type="GO" id="GO:0004930">
    <property type="term" value="F:G protein-coupled receptor activity"/>
    <property type="evidence" value="ECO:0007669"/>
    <property type="project" value="UniProtKB-KW"/>
</dbReference>
<evidence type="ECO:0000259" key="9">
    <source>
        <dbReference type="PROSITE" id="PS50262"/>
    </source>
</evidence>
<keyword evidence="2 8" id="KW-0812">Transmembrane</keyword>
<dbReference type="InterPro" id="IPR026234">
    <property type="entry name" value="MRGPCRFAMILY"/>
</dbReference>
<dbReference type="InterPro" id="IPR000276">
    <property type="entry name" value="GPCR_Rhodpsn"/>
</dbReference>
<dbReference type="PANTHER" id="PTHR11334">
    <property type="entry name" value="MAS-RELATED G-PROTEIN COUPLED RECEPTOR"/>
    <property type="match status" value="1"/>
</dbReference>
<evidence type="ECO:0000256" key="7">
    <source>
        <dbReference type="ARBA" id="ARBA00023224"/>
    </source>
</evidence>
<accession>A0A8C9N1P4</accession>
<evidence type="ECO:0000256" key="3">
    <source>
        <dbReference type="ARBA" id="ARBA00022989"/>
    </source>
</evidence>
<feature type="transmembrane region" description="Helical" evidence="8">
    <location>
        <begin position="140"/>
        <end position="164"/>
    </location>
</feature>
<feature type="transmembrane region" description="Helical" evidence="8">
    <location>
        <begin position="210"/>
        <end position="230"/>
    </location>
</feature>
<dbReference type="Ensembl" id="ENSSCAT00000014074.1">
    <property type="protein sequence ID" value="ENSSCAP00000012510.1"/>
    <property type="gene ID" value="ENSSCAG00000009344.1"/>
</dbReference>
<reference evidence="10" key="2">
    <citation type="submission" date="2025-09" db="UniProtKB">
        <authorList>
            <consortium name="Ensembl"/>
        </authorList>
    </citation>
    <scope>IDENTIFICATION</scope>
</reference>
<dbReference type="SUPFAM" id="SSF81321">
    <property type="entry name" value="Family A G protein-coupled receptor-like"/>
    <property type="match status" value="1"/>
</dbReference>
<keyword evidence="7" id="KW-0807">Transducer</keyword>
<dbReference type="AlphaFoldDB" id="A0A8C9N1P4"/>
<dbReference type="GeneTree" id="ENSGT01030000234639"/>
<evidence type="ECO:0000256" key="6">
    <source>
        <dbReference type="ARBA" id="ARBA00023170"/>
    </source>
</evidence>
<dbReference type="PRINTS" id="PR00237">
    <property type="entry name" value="GPCRRHODOPSN"/>
</dbReference>
<dbReference type="GO" id="GO:0005886">
    <property type="term" value="C:plasma membrane"/>
    <property type="evidence" value="ECO:0007669"/>
    <property type="project" value="TreeGrafter"/>
</dbReference>
<protein>
    <recommendedName>
        <fullName evidence="9">G-protein coupled receptors family 1 profile domain-containing protein</fullName>
    </recommendedName>
</protein>
<dbReference type="PANTHER" id="PTHR11334:SF68">
    <property type="entry name" value="G-PROTEIN COUPLED RECEPTORS FAMILY 1 PROFILE DOMAIN-CONTAINING PROTEIN-RELATED"/>
    <property type="match status" value="1"/>
</dbReference>
<evidence type="ECO:0000313" key="10">
    <source>
        <dbReference type="Ensembl" id="ENSSCAP00000012510.1"/>
    </source>
</evidence>
<feature type="domain" description="G-protein coupled receptors family 1 profile" evidence="9">
    <location>
        <begin position="32"/>
        <end position="294"/>
    </location>
</feature>
<evidence type="ECO:0000256" key="4">
    <source>
        <dbReference type="ARBA" id="ARBA00023040"/>
    </source>
</evidence>
<dbReference type="InterPro" id="IPR017452">
    <property type="entry name" value="GPCR_Rhodpsn_7TM"/>
</dbReference>
<evidence type="ECO:0000313" key="11">
    <source>
        <dbReference type="Proteomes" id="UP000694409"/>
    </source>
</evidence>
<keyword evidence="3 8" id="KW-1133">Transmembrane helix</keyword>
<feature type="transmembrane region" description="Helical" evidence="8">
    <location>
        <begin position="176"/>
        <end position="198"/>
    </location>
</feature>
<proteinExistence type="predicted"/>
<keyword evidence="6" id="KW-0675">Receptor</keyword>
<keyword evidence="5 8" id="KW-0472">Membrane</keyword>